<proteinExistence type="predicted"/>
<dbReference type="AlphaFoldDB" id="A0A2M6W0A3"/>
<protein>
    <submittedName>
        <fullName evidence="2">DUF2177 domain-containing protein</fullName>
    </submittedName>
</protein>
<dbReference type="Proteomes" id="UP000229362">
    <property type="component" value="Unassembled WGS sequence"/>
</dbReference>
<evidence type="ECO:0000313" key="3">
    <source>
        <dbReference type="Proteomes" id="UP000229362"/>
    </source>
</evidence>
<keyword evidence="1" id="KW-0472">Membrane</keyword>
<feature type="transmembrane region" description="Helical" evidence="1">
    <location>
        <begin position="96"/>
        <end position="119"/>
    </location>
</feature>
<feature type="transmembrane region" description="Helical" evidence="1">
    <location>
        <begin position="12"/>
        <end position="31"/>
    </location>
</feature>
<feature type="transmembrane region" description="Helical" evidence="1">
    <location>
        <begin position="37"/>
        <end position="55"/>
    </location>
</feature>
<dbReference type="Pfam" id="PF09945">
    <property type="entry name" value="DUF2177"/>
    <property type="match status" value="1"/>
</dbReference>
<reference evidence="3" key="1">
    <citation type="submission" date="2017-09" db="EMBL/GenBank/DDBJ databases">
        <title>Depth-based differentiation of microbial function through sediment-hosted aquifers and enrichment of novel symbionts in the deep terrestrial subsurface.</title>
        <authorList>
            <person name="Probst A.J."/>
            <person name="Ladd B."/>
            <person name="Jarett J.K."/>
            <person name="Geller-Mcgrath D.E."/>
            <person name="Sieber C.M.K."/>
            <person name="Emerson J.B."/>
            <person name="Anantharaman K."/>
            <person name="Thomas B.C."/>
            <person name="Malmstrom R."/>
            <person name="Stieglmeier M."/>
            <person name="Klingl A."/>
            <person name="Woyke T."/>
            <person name="Ryan C.M."/>
            <person name="Banfield J.F."/>
        </authorList>
    </citation>
    <scope>NUCLEOTIDE SEQUENCE [LARGE SCALE GENOMIC DNA]</scope>
</reference>
<feature type="transmembrane region" description="Helical" evidence="1">
    <location>
        <begin position="67"/>
        <end position="84"/>
    </location>
</feature>
<evidence type="ECO:0000313" key="2">
    <source>
        <dbReference type="EMBL" id="PIT86226.1"/>
    </source>
</evidence>
<dbReference type="InterPro" id="IPR018687">
    <property type="entry name" value="DUF2177_membr"/>
</dbReference>
<organism evidence="2 3">
    <name type="scientific">Candidatus Magasanikbacteria bacterium CG10_big_fil_rev_8_21_14_0_10_43_6</name>
    <dbReference type="NCBI Taxonomy" id="1974650"/>
    <lineage>
        <taxon>Bacteria</taxon>
        <taxon>Candidatus Magasanikiibacteriota</taxon>
    </lineage>
</organism>
<gene>
    <name evidence="2" type="ORF">COU33_04355</name>
</gene>
<evidence type="ECO:0000256" key="1">
    <source>
        <dbReference type="SAM" id="Phobius"/>
    </source>
</evidence>
<sequence>MYTITPLIIIDALWLGVIAKKFYLTHIGYLMTSNPNWIAISLFYLLYPVGIMIFVLEPSKGNMKKTAILGSLFGFFTYATYELTNRGVIFQWPWTVVIIDILWGVVLTATVSTLAVYFFQKKHT</sequence>
<accession>A0A2M6W0A3</accession>
<keyword evidence="1" id="KW-1133">Transmembrane helix</keyword>
<comment type="caution">
    <text evidence="2">The sequence shown here is derived from an EMBL/GenBank/DDBJ whole genome shotgun (WGS) entry which is preliminary data.</text>
</comment>
<dbReference type="EMBL" id="PFBZ01000188">
    <property type="protein sequence ID" value="PIT86226.1"/>
    <property type="molecule type" value="Genomic_DNA"/>
</dbReference>
<keyword evidence="1" id="KW-0812">Transmembrane</keyword>
<name>A0A2M6W0A3_9BACT</name>